<evidence type="ECO:0000256" key="4">
    <source>
        <dbReference type="ARBA" id="ARBA00023014"/>
    </source>
</evidence>
<dbReference type="GO" id="GO:0051539">
    <property type="term" value="F:4 iron, 4 sulfur cluster binding"/>
    <property type="evidence" value="ECO:0007669"/>
    <property type="project" value="UniProtKB-KW"/>
</dbReference>
<evidence type="ECO:0000313" key="6">
    <source>
        <dbReference type="EMBL" id="RNM31553.1"/>
    </source>
</evidence>
<evidence type="ECO:0000313" key="7">
    <source>
        <dbReference type="Proteomes" id="UP000276568"/>
    </source>
</evidence>
<dbReference type="AlphaFoldDB" id="A0A3N0I3H9"/>
<dbReference type="InterPro" id="IPR050395">
    <property type="entry name" value="4Fe4S_Ferredoxin_RnfB"/>
</dbReference>
<dbReference type="RefSeq" id="WP_128519716.1">
    <property type="nucleotide sequence ID" value="NZ_RJQC01000001.1"/>
</dbReference>
<sequence>MVTAIIMMLILGAILGLGLGIADSKLKVEVDERVEHVTGMLPGYNCGGCGYPGCSGFAEGMVSGEADHWLCKPSKPDQKAAIIQYLEETPGPDGNTIHVKP</sequence>
<gene>
    <name evidence="6" type="ORF">EDX97_03060</name>
</gene>
<keyword evidence="1" id="KW-0004">4Fe-4S</keyword>
<feature type="domain" description="4Fe-4S" evidence="5">
    <location>
        <begin position="29"/>
        <end position="88"/>
    </location>
</feature>
<keyword evidence="3" id="KW-0408">Iron</keyword>
<dbReference type="Gene3D" id="1.10.15.40">
    <property type="entry name" value="Electron transport complex subunit B, putative Fe-S cluster"/>
    <property type="match status" value="1"/>
</dbReference>
<evidence type="ECO:0000256" key="1">
    <source>
        <dbReference type="ARBA" id="ARBA00022485"/>
    </source>
</evidence>
<evidence type="ECO:0000256" key="2">
    <source>
        <dbReference type="ARBA" id="ARBA00022723"/>
    </source>
</evidence>
<proteinExistence type="predicted"/>
<comment type="caution">
    <text evidence="6">The sequence shown here is derived from an EMBL/GenBank/DDBJ whole genome shotgun (WGS) entry which is preliminary data.</text>
</comment>
<dbReference type="InterPro" id="IPR007202">
    <property type="entry name" value="4Fe-4S_dom"/>
</dbReference>
<dbReference type="PROSITE" id="PS51656">
    <property type="entry name" value="4FE4S"/>
    <property type="match status" value="1"/>
</dbReference>
<name>A0A3N0I3H9_9FIRM</name>
<protein>
    <submittedName>
        <fullName evidence="6">Electron transporter RnfB</fullName>
    </submittedName>
</protein>
<dbReference type="Pfam" id="PF04060">
    <property type="entry name" value="FeS"/>
    <property type="match status" value="1"/>
</dbReference>
<reference evidence="6 7" key="1">
    <citation type="submission" date="2018-11" db="EMBL/GenBank/DDBJ databases">
        <title>Clostridium sp. nov., a member of the family Erysipelotrichaceae isolated from pig faeces.</title>
        <authorList>
            <person name="Chang Y.-H."/>
        </authorList>
    </citation>
    <scope>NUCLEOTIDE SEQUENCE [LARGE SCALE GENOMIC DNA]</scope>
    <source>
        <strain evidence="6 7">YH-panp20</strain>
    </source>
</reference>
<evidence type="ECO:0000259" key="5">
    <source>
        <dbReference type="PROSITE" id="PS51656"/>
    </source>
</evidence>
<keyword evidence="4" id="KW-0411">Iron-sulfur</keyword>
<dbReference type="GO" id="GO:0046872">
    <property type="term" value="F:metal ion binding"/>
    <property type="evidence" value="ECO:0007669"/>
    <property type="project" value="UniProtKB-KW"/>
</dbReference>
<organism evidence="6 7">
    <name type="scientific">Absicoccus porci</name>
    <dbReference type="NCBI Taxonomy" id="2486576"/>
    <lineage>
        <taxon>Bacteria</taxon>
        <taxon>Bacillati</taxon>
        <taxon>Bacillota</taxon>
        <taxon>Erysipelotrichia</taxon>
        <taxon>Erysipelotrichales</taxon>
        <taxon>Erysipelotrichaceae</taxon>
        <taxon>Absicoccus</taxon>
    </lineage>
</organism>
<evidence type="ECO:0000256" key="3">
    <source>
        <dbReference type="ARBA" id="ARBA00023004"/>
    </source>
</evidence>
<dbReference type="OrthoDB" id="9789936at2"/>
<dbReference type="PANTHER" id="PTHR43560">
    <property type="entry name" value="ION-TRANSLOCATING OXIDOREDUCTASE COMPLEX SUBUNIT B"/>
    <property type="match status" value="1"/>
</dbReference>
<accession>A0A3N0I3H9</accession>
<dbReference type="EMBL" id="RJQC01000001">
    <property type="protein sequence ID" value="RNM31553.1"/>
    <property type="molecule type" value="Genomic_DNA"/>
</dbReference>
<keyword evidence="2" id="KW-0479">Metal-binding</keyword>
<keyword evidence="7" id="KW-1185">Reference proteome</keyword>
<dbReference type="Proteomes" id="UP000276568">
    <property type="component" value="Unassembled WGS sequence"/>
</dbReference>
<dbReference type="PANTHER" id="PTHR43560:SF1">
    <property type="entry name" value="ION-TRANSLOCATING OXIDOREDUCTASE COMPLEX SUBUNIT B"/>
    <property type="match status" value="1"/>
</dbReference>